<dbReference type="PANTHER" id="PTHR35307">
    <property type="entry name" value="PROTEIN, PUTATIVE-RELATED"/>
    <property type="match status" value="1"/>
</dbReference>
<gene>
    <name evidence="2" type="ORF">SADUNF_Sadunf01G0098700</name>
</gene>
<keyword evidence="1" id="KW-0472">Membrane</keyword>
<dbReference type="AlphaFoldDB" id="A0A835NAJ4"/>
<feature type="transmembrane region" description="Helical" evidence="1">
    <location>
        <begin position="42"/>
        <end position="61"/>
    </location>
</feature>
<proteinExistence type="predicted"/>
<dbReference type="Proteomes" id="UP000657918">
    <property type="component" value="Unassembled WGS sequence"/>
</dbReference>
<evidence type="ECO:0000256" key="1">
    <source>
        <dbReference type="SAM" id="Phobius"/>
    </source>
</evidence>
<reference evidence="2 3" key="1">
    <citation type="submission" date="2020-10" db="EMBL/GenBank/DDBJ databases">
        <title>Plant Genome Project.</title>
        <authorList>
            <person name="Zhang R.-G."/>
        </authorList>
    </citation>
    <scope>NUCLEOTIDE SEQUENCE [LARGE SCALE GENOMIC DNA]</scope>
    <source>
        <strain evidence="2">FAFU-HL-1</strain>
        <tissue evidence="2">Leaf</tissue>
    </source>
</reference>
<comment type="caution">
    <text evidence="2">The sequence shown here is derived from an EMBL/GenBank/DDBJ whole genome shotgun (WGS) entry which is preliminary data.</text>
</comment>
<dbReference type="PANTHER" id="PTHR35307:SF3">
    <property type="entry name" value="DUF4220 DOMAIN-CONTAINING PROTEIN"/>
    <property type="match status" value="1"/>
</dbReference>
<evidence type="ECO:0000313" key="3">
    <source>
        <dbReference type="Proteomes" id="UP000657918"/>
    </source>
</evidence>
<keyword evidence="3" id="KW-1185">Reference proteome</keyword>
<dbReference type="OrthoDB" id="1915303at2759"/>
<accession>A0A835NAJ4</accession>
<dbReference type="EMBL" id="JADGMS010000001">
    <property type="protein sequence ID" value="KAF9689502.1"/>
    <property type="molecule type" value="Genomic_DNA"/>
</dbReference>
<keyword evidence="1" id="KW-0812">Transmembrane</keyword>
<sequence length="181" mass="20817">MDLNTVMTRRVDQLTKLSSGVLICALMDNSMPSFRTVDNNEILSNIITLGILFGNGMIYLYKQDIRGWPYCPRNQMVHCCKILVPYKREEMPQMRIQSGKILDPVACRDERVLILLTLICSVHGGLMNVKLNRRLPGCEKHFDYIRKAENVEQLGVDRYQKWLDVDPRKLSLQAQSARGTC</sequence>
<name>A0A835NAJ4_9ROSI</name>
<keyword evidence="1" id="KW-1133">Transmembrane helix</keyword>
<protein>
    <submittedName>
        <fullName evidence="2">Uncharacterized protein</fullName>
    </submittedName>
</protein>
<organism evidence="2 3">
    <name type="scientific">Salix dunnii</name>
    <dbReference type="NCBI Taxonomy" id="1413687"/>
    <lineage>
        <taxon>Eukaryota</taxon>
        <taxon>Viridiplantae</taxon>
        <taxon>Streptophyta</taxon>
        <taxon>Embryophyta</taxon>
        <taxon>Tracheophyta</taxon>
        <taxon>Spermatophyta</taxon>
        <taxon>Magnoliopsida</taxon>
        <taxon>eudicotyledons</taxon>
        <taxon>Gunneridae</taxon>
        <taxon>Pentapetalae</taxon>
        <taxon>rosids</taxon>
        <taxon>fabids</taxon>
        <taxon>Malpighiales</taxon>
        <taxon>Salicaceae</taxon>
        <taxon>Saliceae</taxon>
        <taxon>Salix</taxon>
    </lineage>
</organism>
<evidence type="ECO:0000313" key="2">
    <source>
        <dbReference type="EMBL" id="KAF9689502.1"/>
    </source>
</evidence>